<evidence type="ECO:0000313" key="2">
    <source>
        <dbReference type="EMBL" id="URW75345.1"/>
    </source>
</evidence>
<protein>
    <submittedName>
        <fullName evidence="2">Esterase-like activity of phytase family protein</fullName>
    </submittedName>
</protein>
<evidence type="ECO:0000259" key="1">
    <source>
        <dbReference type="Pfam" id="PF13449"/>
    </source>
</evidence>
<dbReference type="InterPro" id="IPR027372">
    <property type="entry name" value="Phytase-like_dom"/>
</dbReference>
<dbReference type="SUPFAM" id="SSF63829">
    <property type="entry name" value="Calcium-dependent phosphotriesterase"/>
    <property type="match status" value="1"/>
</dbReference>
<evidence type="ECO:0000313" key="3">
    <source>
        <dbReference type="Proteomes" id="UP001055580"/>
    </source>
</evidence>
<dbReference type="EMBL" id="CP098401">
    <property type="protein sequence ID" value="URW75345.1"/>
    <property type="molecule type" value="Genomic_DNA"/>
</dbReference>
<dbReference type="InterPro" id="IPR014567">
    <property type="entry name" value="UCP031900"/>
</dbReference>
<sequence>MRALLIVLLVLMLVPGWSGEPRLALYDGTPGVTVARVTLADDPAVRRVGALTFLGGLHFSSRDPAFGGFSALTVTGDRFDLLSDGGLTFGFRMGGDLRPHDYRFAALPAGPGVGWKKEDRDSESMAVDPASGRVWVGFERADAIWRYAPGFARVERSARPAPMRHWPDNGGAEALVRLRDGRFLVFAESARAKGGGTQAVAFDRDPTLGGARAFAFRYRAPPGYRVTDAAELPDGRLVVLHRAATIRDGFTATVSLVDARAVRPGALVTGREVARLAAPLIHDNFEGVAVTREGGATILWLVSDDNAPSLFQRTLLLKFRLDDARTNETPR</sequence>
<accession>A0ABY4TSF7</accession>
<dbReference type="RefSeq" id="WP_250751439.1">
    <property type="nucleotide sequence ID" value="NZ_CP098401.1"/>
</dbReference>
<dbReference type="Pfam" id="PF13449">
    <property type="entry name" value="Phytase-like"/>
    <property type="match status" value="1"/>
</dbReference>
<feature type="domain" description="Phytase-like" evidence="1">
    <location>
        <begin position="65"/>
        <end position="306"/>
    </location>
</feature>
<keyword evidence="3" id="KW-1185">Reference proteome</keyword>
<gene>
    <name evidence="2" type="ORF">M9980_12500</name>
</gene>
<name>A0ABY4TSF7_9SPHN</name>
<organism evidence="2 3">
    <name type="scientific">Sphingomonas donggukensis</name>
    <dbReference type="NCBI Taxonomy" id="2949093"/>
    <lineage>
        <taxon>Bacteria</taxon>
        <taxon>Pseudomonadati</taxon>
        <taxon>Pseudomonadota</taxon>
        <taxon>Alphaproteobacteria</taxon>
        <taxon>Sphingomonadales</taxon>
        <taxon>Sphingomonadaceae</taxon>
        <taxon>Sphingomonas</taxon>
    </lineage>
</organism>
<reference evidence="2" key="1">
    <citation type="submission" date="2022-05" db="EMBL/GenBank/DDBJ databases">
        <title>Sphingomonas sp. strain RMG20 Genome sequencing and assembly.</title>
        <authorList>
            <person name="Kim I."/>
        </authorList>
    </citation>
    <scope>NUCLEOTIDE SEQUENCE</scope>
    <source>
        <strain evidence="2">RMG20</strain>
    </source>
</reference>
<proteinExistence type="predicted"/>
<dbReference type="PIRSF" id="PIRSF031900">
    <property type="entry name" value="UCP031900"/>
    <property type="match status" value="1"/>
</dbReference>
<dbReference type="Proteomes" id="UP001055580">
    <property type="component" value="Chromosome"/>
</dbReference>